<evidence type="ECO:0000256" key="2">
    <source>
        <dbReference type="ARBA" id="ARBA00022741"/>
    </source>
</evidence>
<dbReference type="Gramene" id="PHT74837">
    <property type="protein sequence ID" value="PHT74837"/>
    <property type="gene ID" value="T459_22114"/>
</dbReference>
<evidence type="ECO:0000259" key="5">
    <source>
        <dbReference type="PROSITE" id="PS50011"/>
    </source>
</evidence>
<dbReference type="InterPro" id="IPR011009">
    <property type="entry name" value="Kinase-like_dom_sf"/>
</dbReference>
<dbReference type="AlphaFoldDB" id="A0A2G2YYJ3"/>
<reference evidence="6 7" key="1">
    <citation type="journal article" date="2014" name="Nat. Genet.">
        <title>Genome sequence of the hot pepper provides insights into the evolution of pungency in Capsicum species.</title>
        <authorList>
            <person name="Kim S."/>
            <person name="Park M."/>
            <person name="Yeom S.I."/>
            <person name="Kim Y.M."/>
            <person name="Lee J.M."/>
            <person name="Lee H.A."/>
            <person name="Seo E."/>
            <person name="Choi J."/>
            <person name="Cheong K."/>
            <person name="Kim K.T."/>
            <person name="Jung K."/>
            <person name="Lee G.W."/>
            <person name="Oh S.K."/>
            <person name="Bae C."/>
            <person name="Kim S.B."/>
            <person name="Lee H.Y."/>
            <person name="Kim S.Y."/>
            <person name="Kim M.S."/>
            <person name="Kang B.C."/>
            <person name="Jo Y.D."/>
            <person name="Yang H.B."/>
            <person name="Jeong H.J."/>
            <person name="Kang W.H."/>
            <person name="Kwon J.K."/>
            <person name="Shin C."/>
            <person name="Lim J.Y."/>
            <person name="Park J.H."/>
            <person name="Huh J.H."/>
            <person name="Kim J.S."/>
            <person name="Kim B.D."/>
            <person name="Cohen O."/>
            <person name="Paran I."/>
            <person name="Suh M.C."/>
            <person name="Lee S.B."/>
            <person name="Kim Y.K."/>
            <person name="Shin Y."/>
            <person name="Noh S.J."/>
            <person name="Park J."/>
            <person name="Seo Y.S."/>
            <person name="Kwon S.Y."/>
            <person name="Kim H.A."/>
            <person name="Park J.M."/>
            <person name="Kim H.J."/>
            <person name="Choi S.B."/>
            <person name="Bosland P.W."/>
            <person name="Reeves G."/>
            <person name="Jo S.H."/>
            <person name="Lee B.W."/>
            <person name="Cho H.T."/>
            <person name="Choi H.S."/>
            <person name="Lee M.S."/>
            <person name="Yu Y."/>
            <person name="Do Choi Y."/>
            <person name="Park B.S."/>
            <person name="van Deynze A."/>
            <person name="Ashrafi H."/>
            <person name="Hill T."/>
            <person name="Kim W.T."/>
            <person name="Pai H.S."/>
            <person name="Ahn H.K."/>
            <person name="Yeam I."/>
            <person name="Giovannoni J.J."/>
            <person name="Rose J.K."/>
            <person name="Sorensen I."/>
            <person name="Lee S.J."/>
            <person name="Kim R.W."/>
            <person name="Choi I.Y."/>
            <person name="Choi B.S."/>
            <person name="Lim J.S."/>
            <person name="Lee Y.H."/>
            <person name="Choi D."/>
        </authorList>
    </citation>
    <scope>NUCLEOTIDE SEQUENCE [LARGE SCALE GENOMIC DNA]</scope>
    <source>
        <strain evidence="7">cv. CM334</strain>
    </source>
</reference>
<feature type="compositionally biased region" description="Low complexity" evidence="4">
    <location>
        <begin position="383"/>
        <end position="395"/>
    </location>
</feature>
<dbReference type="GO" id="GO:0005524">
    <property type="term" value="F:ATP binding"/>
    <property type="evidence" value="ECO:0007669"/>
    <property type="project" value="UniProtKB-KW"/>
</dbReference>
<evidence type="ECO:0000256" key="1">
    <source>
        <dbReference type="ARBA" id="ARBA00022527"/>
    </source>
</evidence>
<evidence type="ECO:0000313" key="6">
    <source>
        <dbReference type="EMBL" id="PHT74837.1"/>
    </source>
</evidence>
<dbReference type="Gene3D" id="1.10.510.10">
    <property type="entry name" value="Transferase(Phosphotransferase) domain 1"/>
    <property type="match status" value="1"/>
</dbReference>
<evidence type="ECO:0000313" key="7">
    <source>
        <dbReference type="Proteomes" id="UP000222542"/>
    </source>
</evidence>
<proteinExistence type="predicted"/>
<dbReference type="FunFam" id="3.30.200.20:FF:000604">
    <property type="entry name" value="Proline-rich receptor-like protein kinase PERK8"/>
    <property type="match status" value="1"/>
</dbReference>
<name>A0A2G2YYJ3_CAPAN</name>
<dbReference type="InterPro" id="IPR000719">
    <property type="entry name" value="Prot_kinase_dom"/>
</dbReference>
<feature type="domain" description="Protein kinase" evidence="5">
    <location>
        <begin position="470"/>
        <end position="739"/>
    </location>
</feature>
<evidence type="ECO:0000256" key="4">
    <source>
        <dbReference type="SAM" id="MobiDB-lite"/>
    </source>
</evidence>
<keyword evidence="1" id="KW-0808">Transferase</keyword>
<reference evidence="6 7" key="2">
    <citation type="journal article" date="2017" name="Genome Biol.">
        <title>New reference genome sequences of hot pepper reveal the massive evolution of plant disease-resistance genes by retroduplication.</title>
        <authorList>
            <person name="Kim S."/>
            <person name="Park J."/>
            <person name="Yeom S.I."/>
            <person name="Kim Y.M."/>
            <person name="Seo E."/>
            <person name="Kim K.T."/>
            <person name="Kim M.S."/>
            <person name="Lee J.M."/>
            <person name="Cheong K."/>
            <person name="Shin H.S."/>
            <person name="Kim S.B."/>
            <person name="Han K."/>
            <person name="Lee J."/>
            <person name="Park M."/>
            <person name="Lee H.A."/>
            <person name="Lee H.Y."/>
            <person name="Lee Y."/>
            <person name="Oh S."/>
            <person name="Lee J.H."/>
            <person name="Choi E."/>
            <person name="Choi E."/>
            <person name="Lee S.E."/>
            <person name="Jeon J."/>
            <person name="Kim H."/>
            <person name="Choi G."/>
            <person name="Song H."/>
            <person name="Lee J."/>
            <person name="Lee S.C."/>
            <person name="Kwon J.K."/>
            <person name="Lee H.Y."/>
            <person name="Koo N."/>
            <person name="Hong Y."/>
            <person name="Kim R.W."/>
            <person name="Kang W.H."/>
            <person name="Huh J.H."/>
            <person name="Kang B.C."/>
            <person name="Yang T.J."/>
            <person name="Lee Y.H."/>
            <person name="Bennetzen J.L."/>
            <person name="Choi D."/>
        </authorList>
    </citation>
    <scope>NUCLEOTIDE SEQUENCE [LARGE SCALE GENOMIC DNA]</scope>
    <source>
        <strain evidence="7">cv. CM334</strain>
    </source>
</reference>
<dbReference type="InterPro" id="IPR001245">
    <property type="entry name" value="Ser-Thr/Tyr_kinase_cat_dom"/>
</dbReference>
<dbReference type="PROSITE" id="PS50011">
    <property type="entry name" value="PROTEIN_KINASE_DOM"/>
    <property type="match status" value="1"/>
</dbReference>
<dbReference type="Proteomes" id="UP000222542">
    <property type="component" value="Unassembled WGS sequence"/>
</dbReference>
<feature type="region of interest" description="Disordered" evidence="4">
    <location>
        <begin position="325"/>
        <end position="348"/>
    </location>
</feature>
<dbReference type="SMART" id="SM00219">
    <property type="entry name" value="TyrKc"/>
    <property type="match status" value="1"/>
</dbReference>
<dbReference type="InterPro" id="IPR008266">
    <property type="entry name" value="Tyr_kinase_AS"/>
</dbReference>
<dbReference type="CDD" id="cd14066">
    <property type="entry name" value="STKc_IRAK"/>
    <property type="match status" value="1"/>
</dbReference>
<dbReference type="PANTHER" id="PTHR47989:SF8">
    <property type="entry name" value="INACTIVE PROTEIN KINASE SELMODRAFT_444075-LIKE"/>
    <property type="match status" value="1"/>
</dbReference>
<organism evidence="6 7">
    <name type="scientific">Capsicum annuum</name>
    <name type="common">Capsicum pepper</name>
    <dbReference type="NCBI Taxonomy" id="4072"/>
    <lineage>
        <taxon>Eukaryota</taxon>
        <taxon>Viridiplantae</taxon>
        <taxon>Streptophyta</taxon>
        <taxon>Embryophyta</taxon>
        <taxon>Tracheophyta</taxon>
        <taxon>Spermatophyta</taxon>
        <taxon>Magnoliopsida</taxon>
        <taxon>eudicotyledons</taxon>
        <taxon>Gunneridae</taxon>
        <taxon>Pentapetalae</taxon>
        <taxon>asterids</taxon>
        <taxon>lamiids</taxon>
        <taxon>Solanales</taxon>
        <taxon>Solanaceae</taxon>
        <taxon>Solanoideae</taxon>
        <taxon>Capsiceae</taxon>
        <taxon>Capsicum</taxon>
    </lineage>
</organism>
<keyword evidence="7" id="KW-1185">Reference proteome</keyword>
<keyword evidence="2" id="KW-0547">Nucleotide-binding</keyword>
<keyword evidence="1" id="KW-0418">Kinase</keyword>
<dbReference type="SUPFAM" id="SSF56112">
    <property type="entry name" value="Protein kinase-like (PK-like)"/>
    <property type="match status" value="1"/>
</dbReference>
<keyword evidence="3" id="KW-0067">ATP-binding</keyword>
<feature type="compositionally biased region" description="Low complexity" evidence="4">
    <location>
        <begin position="773"/>
        <end position="788"/>
    </location>
</feature>
<dbReference type="OMA" id="GVVHQFN"/>
<feature type="compositionally biased region" description="Low complexity" evidence="4">
    <location>
        <begin position="335"/>
        <end position="345"/>
    </location>
</feature>
<feature type="compositionally biased region" description="Polar residues" evidence="4">
    <location>
        <begin position="396"/>
        <end position="415"/>
    </location>
</feature>
<keyword evidence="1" id="KW-0723">Serine/threonine-protein kinase</keyword>
<accession>A0A2G2YYJ3</accession>
<dbReference type="PROSITE" id="PS00109">
    <property type="entry name" value="PROTEIN_KINASE_TYR"/>
    <property type="match status" value="1"/>
</dbReference>
<dbReference type="Gene3D" id="3.30.200.20">
    <property type="entry name" value="Phosphorylase Kinase, domain 1"/>
    <property type="match status" value="1"/>
</dbReference>
<feature type="region of interest" description="Disordered" evidence="4">
    <location>
        <begin position="377"/>
        <end position="421"/>
    </location>
</feature>
<protein>
    <recommendedName>
        <fullName evidence="5">Protein kinase domain-containing protein</fullName>
    </recommendedName>
</protein>
<dbReference type="EMBL" id="AYRZ02000008">
    <property type="protein sequence ID" value="PHT74837.1"/>
    <property type="molecule type" value="Genomic_DNA"/>
</dbReference>
<feature type="region of interest" description="Disordered" evidence="4">
    <location>
        <begin position="773"/>
        <end position="819"/>
    </location>
</feature>
<gene>
    <name evidence="6" type="ORF">T459_22114</name>
</gene>
<dbReference type="GO" id="GO:0004674">
    <property type="term" value="F:protein serine/threonine kinase activity"/>
    <property type="evidence" value="ECO:0007669"/>
    <property type="project" value="UniProtKB-KW"/>
</dbReference>
<comment type="caution">
    <text evidence="6">The sequence shown here is derived from an EMBL/GenBank/DDBJ whole genome shotgun (WGS) entry which is preliminary data.</text>
</comment>
<dbReference type="GO" id="GO:0004713">
    <property type="term" value="F:protein tyrosine kinase activity"/>
    <property type="evidence" value="ECO:0007669"/>
    <property type="project" value="InterPro"/>
</dbReference>
<dbReference type="PANTHER" id="PTHR47989">
    <property type="entry name" value="OS01G0750732 PROTEIN"/>
    <property type="match status" value="1"/>
</dbReference>
<sequence>MGSKRVVVVHDASKEVNWAAIKGVLHNFNLKAGDELILLGVVHQFNNSTTTSAFLGTAKLLGQRNKVEQKLVEEELAKRMEEYNKNLEMFVLLKQCEVHKVKFHIEVQAGNSRKVVAVLAIKRLEATWIILDREMKKEKKYFMEKLSCGISKLKSSNSIEEVRGPLKLMENTKATLTRNTFSYDEMIPGDDDASEELPSSQQISAKAAWDALHIAYANKSQTRIFSLRDQLARLTKDCRPVTGYLHQVRSLCDELATAGALVSNPELIVKILSGLGSEFRELSVVIRARDSPISYEELYEKLLDYEFFLKHEEDKKPLSTPITAAVAQKTSSTPSRQSNNNYSSNRRPDLKVMSRIRSSCKEQASSIARKPCSDFCENSVKRSSSTDLMDSNSSLKTPRSSSISSHNKATTTENSLSRDSKEREEIFNDQYYYGVISKKSECSFCGNRRSTMIWHKEFSYKELEEATKGFSSENFLSEGGFGSVYKGILKNGLRVAVKKHNDTSLQGDKEFKSEVEVLSKARHPNLVMLLGSCSEGSQRLLVYEYVCNGSLDQFLSGDTRMPLNWDRRIKIALGAARGLEYLHKHNIIHRDIRPNNVLVTHDHESLLGDFGLAKAGYDESQYSSGNNVVGTLGYMAPEYAANGRFSAKTDVYAFGVVLLQLITGLKTTDKYPEDKSLVEWAVPLLEQRNYPRLIDKRIMDSHDFHQLFWMVELAGKCLKKDPNKRHTMEWVVKTLSNIMEGNADTCIDFNTKGNNEDDQTLGTVTTSSCSDTTCSSKRWSTSLSSSNSTHEEYERRKIPLKHKGPSPNKSKLLYEEMIH</sequence>
<dbReference type="Pfam" id="PF14223">
    <property type="entry name" value="Retrotran_gag_2"/>
    <property type="match status" value="1"/>
</dbReference>
<dbReference type="InterPro" id="IPR020635">
    <property type="entry name" value="Tyr_kinase_cat_dom"/>
</dbReference>
<evidence type="ECO:0000256" key="3">
    <source>
        <dbReference type="ARBA" id="ARBA00022840"/>
    </source>
</evidence>
<dbReference type="Pfam" id="PF07714">
    <property type="entry name" value="PK_Tyr_Ser-Thr"/>
    <property type="match status" value="1"/>
</dbReference>